<feature type="transmembrane region" description="Helical" evidence="2">
    <location>
        <begin position="90"/>
        <end position="119"/>
    </location>
</feature>
<evidence type="ECO:0000313" key="4">
    <source>
        <dbReference type="Proteomes" id="UP001595851"/>
    </source>
</evidence>
<keyword evidence="4" id="KW-1185">Reference proteome</keyword>
<feature type="transmembrane region" description="Helical" evidence="2">
    <location>
        <begin position="168"/>
        <end position="193"/>
    </location>
</feature>
<accession>A0ABV8GK35</accession>
<evidence type="ECO:0000256" key="1">
    <source>
        <dbReference type="SAM" id="MobiDB-lite"/>
    </source>
</evidence>
<feature type="transmembrane region" description="Helical" evidence="2">
    <location>
        <begin position="313"/>
        <end position="333"/>
    </location>
</feature>
<dbReference type="Proteomes" id="UP001595851">
    <property type="component" value="Unassembled WGS sequence"/>
</dbReference>
<feature type="transmembrane region" description="Helical" evidence="2">
    <location>
        <begin position="44"/>
        <end position="70"/>
    </location>
</feature>
<evidence type="ECO:0000256" key="2">
    <source>
        <dbReference type="SAM" id="Phobius"/>
    </source>
</evidence>
<feature type="transmembrane region" description="Helical" evidence="2">
    <location>
        <begin position="252"/>
        <end position="275"/>
    </location>
</feature>
<protein>
    <submittedName>
        <fullName evidence="3">Uncharacterized protein</fullName>
    </submittedName>
</protein>
<dbReference type="RefSeq" id="WP_379534161.1">
    <property type="nucleotide sequence ID" value="NZ_JBHSBI010000033.1"/>
</dbReference>
<organism evidence="3 4">
    <name type="scientific">Nonomuraea purpurea</name>
    <dbReference type="NCBI Taxonomy" id="1849276"/>
    <lineage>
        <taxon>Bacteria</taxon>
        <taxon>Bacillati</taxon>
        <taxon>Actinomycetota</taxon>
        <taxon>Actinomycetes</taxon>
        <taxon>Streptosporangiales</taxon>
        <taxon>Streptosporangiaceae</taxon>
        <taxon>Nonomuraea</taxon>
    </lineage>
</organism>
<sequence length="713" mass="75549">MEEALEERRAQPPDGDPPEPFPGLQAPGSATTIGQLGRQLRKTLILLVVPVGVITATLVALCGLIAVLILRERGLILDDQIAPFEPWPAFTVTYVTAALLIAHLAMVAMVVTMVAGSLLGRRVCAGQALRTVLRRSGALLVLLAVFVAAAAALAGLAAAIGAGRWGPVAGLVIAGVLSLALWRLPLAVPIVMLEHVGPLRAWARVREMTWDRTARMFWSVLVTVVLIPAALAGGLSELASLFTGVERTAAGVVAATVSGTLSAVLQGTALAVAALDQTRPRLRYSDFKPLDPAAVAGRLPAGAPAPKARRARALATVLALVAPGLLYGGYLQINPDNLPALSEQPIVHRPGYFDKPALVDDGTLMLTTYDEARLCSDRECSETAPLPRLTSDFRYSTPVVTLPDQSRVLVRWEGEYGGDATLRLTRCETERCTFPDEAPAITTSSQPSLGTAAAVSGSGILIAVPISSGRRDSDTLRLLRCDDISCDTPRLLAEAVLAKPNAEGFESVAVATGARGRPVAAYEDRTTGAITLINCDDANCGNRVTRQPVGPASFVSDKEKDDLIRRASYSSGVGLVVPPDDRPLLVHRDFKTGAVRLVRCRTADCGAVDTLTLTGASPKLDVAKLKLGTDGLPLIATFDIPRKRAILIVCDVPDCSRRDTVDLGAYDTSHPGELDMAVGQDGRPRVLWNYRGITGHPSPTGTYLLTCRDARCR</sequence>
<name>A0ABV8GK35_9ACTN</name>
<feature type="transmembrane region" description="Helical" evidence="2">
    <location>
        <begin position="139"/>
        <end position="162"/>
    </location>
</feature>
<feature type="region of interest" description="Disordered" evidence="1">
    <location>
        <begin position="1"/>
        <end position="26"/>
    </location>
</feature>
<feature type="transmembrane region" description="Helical" evidence="2">
    <location>
        <begin position="214"/>
        <end position="232"/>
    </location>
</feature>
<keyword evidence="2" id="KW-1133">Transmembrane helix</keyword>
<keyword evidence="2" id="KW-0472">Membrane</keyword>
<comment type="caution">
    <text evidence="3">The sequence shown here is derived from an EMBL/GenBank/DDBJ whole genome shotgun (WGS) entry which is preliminary data.</text>
</comment>
<reference evidence="4" key="1">
    <citation type="journal article" date="2019" name="Int. J. Syst. Evol. Microbiol.">
        <title>The Global Catalogue of Microorganisms (GCM) 10K type strain sequencing project: providing services to taxonomists for standard genome sequencing and annotation.</title>
        <authorList>
            <consortium name="The Broad Institute Genomics Platform"/>
            <consortium name="The Broad Institute Genome Sequencing Center for Infectious Disease"/>
            <person name="Wu L."/>
            <person name="Ma J."/>
        </authorList>
    </citation>
    <scope>NUCLEOTIDE SEQUENCE [LARGE SCALE GENOMIC DNA]</scope>
    <source>
        <strain evidence="4">TBRC 1276</strain>
    </source>
</reference>
<feature type="compositionally biased region" description="Basic and acidic residues" evidence="1">
    <location>
        <begin position="1"/>
        <end position="11"/>
    </location>
</feature>
<keyword evidence="2" id="KW-0812">Transmembrane</keyword>
<gene>
    <name evidence="3" type="ORF">ACFOY2_44325</name>
</gene>
<dbReference type="EMBL" id="JBHSBI010000033">
    <property type="protein sequence ID" value="MFC4014316.1"/>
    <property type="molecule type" value="Genomic_DNA"/>
</dbReference>
<evidence type="ECO:0000313" key="3">
    <source>
        <dbReference type="EMBL" id="MFC4014316.1"/>
    </source>
</evidence>
<proteinExistence type="predicted"/>